<feature type="region of interest" description="Disordered" evidence="2">
    <location>
        <begin position="101"/>
        <end position="124"/>
    </location>
</feature>
<feature type="compositionally biased region" description="Low complexity" evidence="2">
    <location>
        <begin position="104"/>
        <end position="115"/>
    </location>
</feature>
<proteinExistence type="predicted"/>
<protein>
    <submittedName>
        <fullName evidence="3">Uncharacterized protein</fullName>
    </submittedName>
</protein>
<sequence>MIRVVSTHTLTALHTARTEAEQQQHRAAESAHRAEAALAELRCEAARLEGELSALRAQSLLDTEDRQALRTLLRVTRKQTAALSERVFVLFHRGAFHSVHPSQESAEVAAEAEGAPRSGWTAHTPGAALPPASEVAWRVQALPLGGIARRMPETAAP</sequence>
<keyword evidence="1" id="KW-0175">Coiled coil</keyword>
<feature type="coiled-coil region" evidence="1">
    <location>
        <begin position="31"/>
        <end position="58"/>
    </location>
</feature>
<evidence type="ECO:0000313" key="3">
    <source>
        <dbReference type="EMBL" id="MBM9620579.1"/>
    </source>
</evidence>
<evidence type="ECO:0000256" key="1">
    <source>
        <dbReference type="SAM" id="Coils"/>
    </source>
</evidence>
<evidence type="ECO:0000313" key="4">
    <source>
        <dbReference type="Proteomes" id="UP000664109"/>
    </source>
</evidence>
<reference evidence="3 4" key="1">
    <citation type="journal article" date="2016" name="Arch. Microbiol.">
        <title>Streptomyces zhihengii sp. nov., isolated from rhizospheric soil of Psammosilene tunicoides.</title>
        <authorList>
            <person name="Huang M.J."/>
            <person name="Fei J.J."/>
            <person name="Salam N."/>
            <person name="Kim C.J."/>
            <person name="Hozzein W.N."/>
            <person name="Xiao M."/>
            <person name="Huang H.Q."/>
            <person name="Li W.J."/>
        </authorList>
    </citation>
    <scope>NUCLEOTIDE SEQUENCE [LARGE SCALE GENOMIC DNA]</scope>
    <source>
        <strain evidence="3 4">YIM T102</strain>
    </source>
</reference>
<evidence type="ECO:0000256" key="2">
    <source>
        <dbReference type="SAM" id="MobiDB-lite"/>
    </source>
</evidence>
<keyword evidence="4" id="KW-1185">Reference proteome</keyword>
<gene>
    <name evidence="3" type="ORF">JE024_17880</name>
</gene>
<accession>A0ABS2UTE0</accession>
<comment type="caution">
    <text evidence="3">The sequence shown here is derived from an EMBL/GenBank/DDBJ whole genome shotgun (WGS) entry which is preliminary data.</text>
</comment>
<organism evidence="3 4">
    <name type="scientific">Streptomyces zhihengii</name>
    <dbReference type="NCBI Taxonomy" id="1818004"/>
    <lineage>
        <taxon>Bacteria</taxon>
        <taxon>Bacillati</taxon>
        <taxon>Actinomycetota</taxon>
        <taxon>Actinomycetes</taxon>
        <taxon>Kitasatosporales</taxon>
        <taxon>Streptomycetaceae</taxon>
        <taxon>Streptomyces</taxon>
    </lineage>
</organism>
<dbReference type="RefSeq" id="WP_205374557.1">
    <property type="nucleotide sequence ID" value="NZ_JAFEJA010000001.1"/>
</dbReference>
<name>A0ABS2UTE0_9ACTN</name>
<dbReference type="EMBL" id="JAFEJA010000001">
    <property type="protein sequence ID" value="MBM9620579.1"/>
    <property type="molecule type" value="Genomic_DNA"/>
</dbReference>
<dbReference type="Proteomes" id="UP000664109">
    <property type="component" value="Unassembled WGS sequence"/>
</dbReference>